<dbReference type="Proteomes" id="UP000183687">
    <property type="component" value="Unassembled WGS sequence"/>
</dbReference>
<comment type="function">
    <text evidence="9">Catalyzes the phosphorylation of the position 2 hydroxy group of 4-diphosphocytidyl-2C-methyl-D-erythritol.</text>
</comment>
<evidence type="ECO:0000256" key="5">
    <source>
        <dbReference type="ARBA" id="ARBA00022741"/>
    </source>
</evidence>
<comment type="catalytic activity">
    <reaction evidence="9">
        <text>4-CDP-2-C-methyl-D-erythritol + ATP = 4-CDP-2-C-methyl-D-erythritol 2-phosphate + ADP + H(+)</text>
        <dbReference type="Rhea" id="RHEA:18437"/>
        <dbReference type="ChEBI" id="CHEBI:15378"/>
        <dbReference type="ChEBI" id="CHEBI:30616"/>
        <dbReference type="ChEBI" id="CHEBI:57823"/>
        <dbReference type="ChEBI" id="CHEBI:57919"/>
        <dbReference type="ChEBI" id="CHEBI:456216"/>
        <dbReference type="EC" id="2.7.1.148"/>
    </reaction>
</comment>
<evidence type="ECO:0000256" key="9">
    <source>
        <dbReference type="HAMAP-Rule" id="MF_00061"/>
    </source>
</evidence>
<dbReference type="HAMAP" id="MF_00061">
    <property type="entry name" value="IspE"/>
    <property type="match status" value="1"/>
</dbReference>
<dbReference type="PANTHER" id="PTHR43527">
    <property type="entry name" value="4-DIPHOSPHOCYTIDYL-2-C-METHYL-D-ERYTHRITOL KINASE, CHLOROPLASTIC"/>
    <property type="match status" value="1"/>
</dbReference>
<dbReference type="RefSeq" id="WP_057002086.1">
    <property type="nucleotide sequence ID" value="NZ_FNSH01000001.1"/>
</dbReference>
<feature type="active site" evidence="9">
    <location>
        <position position="142"/>
    </location>
</feature>
<dbReference type="Gene3D" id="3.30.230.10">
    <property type="match status" value="1"/>
</dbReference>
<dbReference type="SUPFAM" id="SSF54211">
    <property type="entry name" value="Ribosomal protein S5 domain 2-like"/>
    <property type="match status" value="1"/>
</dbReference>
<evidence type="ECO:0000256" key="8">
    <source>
        <dbReference type="ARBA" id="ARBA00032554"/>
    </source>
</evidence>
<evidence type="ECO:0000256" key="3">
    <source>
        <dbReference type="ARBA" id="ARBA00017473"/>
    </source>
</evidence>
<comment type="caution">
    <text evidence="12">The sequence shown here is derived from an EMBL/GenBank/DDBJ whole genome shotgun (WGS) entry which is preliminary data.</text>
</comment>
<comment type="caution">
    <text evidence="9">Lacks conserved residue(s) required for the propagation of feature annotation.</text>
</comment>
<dbReference type="GO" id="GO:0019288">
    <property type="term" value="P:isopentenyl diphosphate biosynthetic process, methylerythritol 4-phosphate pathway"/>
    <property type="evidence" value="ECO:0007669"/>
    <property type="project" value="UniProtKB-UniRule"/>
</dbReference>
<feature type="active site" evidence="9">
    <location>
        <position position="17"/>
    </location>
</feature>
<keyword evidence="5 9" id="KW-0547">Nucleotide-binding</keyword>
<keyword evidence="7 9" id="KW-0067">ATP-binding</keyword>
<evidence type="ECO:0000256" key="1">
    <source>
        <dbReference type="ARBA" id="ARBA00009684"/>
    </source>
</evidence>
<evidence type="ECO:0000313" key="12">
    <source>
        <dbReference type="EMBL" id="SEB63919.1"/>
    </source>
</evidence>
<dbReference type="GO" id="GO:0050515">
    <property type="term" value="F:4-(cytidine 5'-diphospho)-2-C-methyl-D-erythritol kinase activity"/>
    <property type="evidence" value="ECO:0007669"/>
    <property type="project" value="UniProtKB-UniRule"/>
</dbReference>
<reference evidence="12 13" key="1">
    <citation type="submission" date="2016-10" db="EMBL/GenBank/DDBJ databases">
        <authorList>
            <person name="Varghese N."/>
            <person name="Submissions S."/>
        </authorList>
    </citation>
    <scope>NUCLEOTIDE SEQUENCE [LARGE SCALE GENOMIC DNA]</scope>
    <source>
        <strain evidence="12 13">DSM 20586</strain>
    </source>
</reference>
<dbReference type="Pfam" id="PF08544">
    <property type="entry name" value="GHMP_kinases_C"/>
    <property type="match status" value="1"/>
</dbReference>
<evidence type="ECO:0000259" key="11">
    <source>
        <dbReference type="Pfam" id="PF08544"/>
    </source>
</evidence>
<keyword evidence="6 9" id="KW-0418">Kinase</keyword>
<dbReference type="InterPro" id="IPR020568">
    <property type="entry name" value="Ribosomal_Su5_D2-typ_SF"/>
</dbReference>
<gene>
    <name evidence="9" type="primary">ispE</name>
    <name evidence="12" type="ORF">SAMN04489746_0787</name>
</gene>
<evidence type="ECO:0000256" key="4">
    <source>
        <dbReference type="ARBA" id="ARBA00022679"/>
    </source>
</evidence>
<dbReference type="InterPro" id="IPR013750">
    <property type="entry name" value="GHMP_kinase_C_dom"/>
</dbReference>
<evidence type="ECO:0000259" key="10">
    <source>
        <dbReference type="Pfam" id="PF00288"/>
    </source>
</evidence>
<keyword evidence="4 9" id="KW-0808">Transferase</keyword>
<proteinExistence type="inferred from homology"/>
<accession>A0AB38A6B8</accession>
<dbReference type="PANTHER" id="PTHR43527:SF2">
    <property type="entry name" value="4-DIPHOSPHOCYTIDYL-2-C-METHYL-D-ERYTHRITOL KINASE, CHLOROPLASTIC"/>
    <property type="match status" value="1"/>
</dbReference>
<evidence type="ECO:0000256" key="2">
    <source>
        <dbReference type="ARBA" id="ARBA00012052"/>
    </source>
</evidence>
<dbReference type="Pfam" id="PF00288">
    <property type="entry name" value="GHMP_kinases_N"/>
    <property type="match status" value="1"/>
</dbReference>
<comment type="pathway">
    <text evidence="9">Isoprenoid biosynthesis; isopentenyl diphosphate biosynthesis via DXP pathway; isopentenyl diphosphate from 1-deoxy-D-xylulose 5-phosphate: step 3/6.</text>
</comment>
<name>A0AB38A6B8_9ACTN</name>
<evidence type="ECO:0000256" key="7">
    <source>
        <dbReference type="ARBA" id="ARBA00022840"/>
    </source>
</evidence>
<feature type="domain" description="GHMP kinase N-terminal" evidence="10">
    <location>
        <begin position="72"/>
        <end position="149"/>
    </location>
</feature>
<dbReference type="InterPro" id="IPR004424">
    <property type="entry name" value="IspE"/>
</dbReference>
<dbReference type="GO" id="GO:0005524">
    <property type="term" value="F:ATP binding"/>
    <property type="evidence" value="ECO:0007669"/>
    <property type="project" value="UniProtKB-UniRule"/>
</dbReference>
<dbReference type="EMBL" id="FNSH01000001">
    <property type="protein sequence ID" value="SEB63919.1"/>
    <property type="molecule type" value="Genomic_DNA"/>
</dbReference>
<protein>
    <recommendedName>
        <fullName evidence="3 9">4-diphosphocytidyl-2-C-methyl-D-erythritol kinase</fullName>
        <shortName evidence="9">CMK</shortName>
        <ecNumber evidence="2 9">2.7.1.148</ecNumber>
    </recommendedName>
    <alternativeName>
        <fullName evidence="8 9">4-(cytidine-5'-diphospho)-2-C-methyl-D-erythritol kinase</fullName>
    </alternativeName>
</protein>
<dbReference type="InterPro" id="IPR014721">
    <property type="entry name" value="Ribsml_uS5_D2-typ_fold_subgr"/>
</dbReference>
<dbReference type="SUPFAM" id="SSF55060">
    <property type="entry name" value="GHMP Kinase, C-terminal domain"/>
    <property type="match status" value="1"/>
</dbReference>
<comment type="similarity">
    <text evidence="1 9">Belongs to the GHMP kinase family. IspE subfamily.</text>
</comment>
<dbReference type="AlphaFoldDB" id="A0AB38A6B8"/>
<dbReference type="EC" id="2.7.1.148" evidence="2 9"/>
<feature type="domain" description="GHMP kinase C-terminal" evidence="11">
    <location>
        <begin position="207"/>
        <end position="281"/>
    </location>
</feature>
<dbReference type="InterPro" id="IPR036554">
    <property type="entry name" value="GHMP_kinase_C_sf"/>
</dbReference>
<evidence type="ECO:0000313" key="13">
    <source>
        <dbReference type="Proteomes" id="UP000183687"/>
    </source>
</evidence>
<dbReference type="PIRSF" id="PIRSF010376">
    <property type="entry name" value="IspE"/>
    <property type="match status" value="1"/>
</dbReference>
<dbReference type="InterPro" id="IPR006204">
    <property type="entry name" value="GHMP_kinase_N_dom"/>
</dbReference>
<dbReference type="GO" id="GO:0016114">
    <property type="term" value="P:terpenoid biosynthetic process"/>
    <property type="evidence" value="ECO:0007669"/>
    <property type="project" value="InterPro"/>
</dbReference>
<organism evidence="12 13">
    <name type="scientific">Atopobium minutum</name>
    <dbReference type="NCBI Taxonomy" id="1381"/>
    <lineage>
        <taxon>Bacteria</taxon>
        <taxon>Bacillati</taxon>
        <taxon>Actinomycetota</taxon>
        <taxon>Coriobacteriia</taxon>
        <taxon>Coriobacteriales</taxon>
        <taxon>Atopobiaceae</taxon>
        <taxon>Atopobium</taxon>
    </lineage>
</organism>
<evidence type="ECO:0000256" key="6">
    <source>
        <dbReference type="ARBA" id="ARBA00022777"/>
    </source>
</evidence>
<sequence length="299" mass="31366">MTDDTSPSQLRYVAPAKINLYLGVHEGRDARGYHGVDSVMAAIDFCDTVTVAPAPKLSVSCLPDVGCVDSSNTCWRAAVAMGKSFDFEPSYAICVHKHIPPQAGLGGSSSDAVATILALCEFNHLDPTAEKVVEVARSIGADVPFFLRGIPCYLDGSGDTLREEFNILQGTPVVLVCPSGSVGVSTPEAYAAFDASCVPTGNLQAVLEALRSGNCDELYAGMDNNLGPIACHLSSEVASSAQWLKEQQGVRASLVTGSGSSSFALCESSEVARRIARDAQALGMDGLATRIINHGPQRI</sequence>
<dbReference type="Gene3D" id="3.30.70.890">
    <property type="entry name" value="GHMP kinase, C-terminal domain"/>
    <property type="match status" value="1"/>
</dbReference>
<keyword evidence="9" id="KW-0414">Isoprene biosynthesis</keyword>